<dbReference type="OrthoDB" id="9807829at2"/>
<dbReference type="CDD" id="cd00165">
    <property type="entry name" value="S4"/>
    <property type="match status" value="1"/>
</dbReference>
<comment type="similarity">
    <text evidence="3">Belongs to the pseudouridine synthase RluA family.</text>
</comment>
<evidence type="ECO:0000256" key="6">
    <source>
        <dbReference type="ARBA" id="ARBA00022552"/>
    </source>
</evidence>
<dbReference type="CDD" id="cd02869">
    <property type="entry name" value="PseudoU_synth_RluA_like"/>
    <property type="match status" value="1"/>
</dbReference>
<evidence type="ECO:0000256" key="5">
    <source>
        <dbReference type="ARBA" id="ARBA00017128"/>
    </source>
</evidence>
<proteinExistence type="inferred from homology"/>
<dbReference type="GO" id="GO:0016829">
    <property type="term" value="F:lyase activity"/>
    <property type="evidence" value="ECO:0007669"/>
    <property type="project" value="UniProtKB-KW"/>
</dbReference>
<protein>
    <recommendedName>
        <fullName evidence="5">Ribosomal large subunit pseudouridine synthase C</fullName>
        <ecNumber evidence="4">5.4.99.24</ecNumber>
    </recommendedName>
    <alternativeName>
        <fullName evidence="9">23S rRNA pseudouridine(955/2504/2580) synthase</fullName>
    </alternativeName>
    <alternativeName>
        <fullName evidence="10">rRNA pseudouridylate synthase C</fullName>
    </alternativeName>
    <alternativeName>
        <fullName evidence="11">rRNA-uridine isomerase C</fullName>
    </alternativeName>
</protein>
<dbReference type="PATRIC" id="fig|480.237.peg.921"/>
<evidence type="ECO:0000256" key="1">
    <source>
        <dbReference type="ARBA" id="ARBA00000381"/>
    </source>
</evidence>
<dbReference type="SUPFAM" id="SSF55174">
    <property type="entry name" value="Alpha-L RNA-binding motif"/>
    <property type="match status" value="1"/>
</dbReference>
<comment type="caution">
    <text evidence="16">The sequence shown here is derived from an EMBL/GenBank/DDBJ whole genome shotgun (WGS) entry which is preliminary data.</text>
</comment>
<dbReference type="EC" id="5.4.99.24" evidence="4"/>
<evidence type="ECO:0000256" key="2">
    <source>
        <dbReference type="ARBA" id="ARBA00002876"/>
    </source>
</evidence>
<dbReference type="AlphaFoldDB" id="A0A198UP03"/>
<evidence type="ECO:0000256" key="7">
    <source>
        <dbReference type="ARBA" id="ARBA00022884"/>
    </source>
</evidence>
<dbReference type="Pfam" id="PF00849">
    <property type="entry name" value="PseudoU_synth_2"/>
    <property type="match status" value="1"/>
</dbReference>
<dbReference type="InterPro" id="IPR036986">
    <property type="entry name" value="S4_RNA-bd_sf"/>
</dbReference>
<accession>A0A198UP03</accession>
<gene>
    <name evidence="16" type="ORF">AO384_0256</name>
</gene>
<evidence type="ECO:0000256" key="13">
    <source>
        <dbReference type="PROSITE-ProRule" id="PRU00182"/>
    </source>
</evidence>
<dbReference type="GO" id="GO:0160141">
    <property type="term" value="F:23S rRNA pseudouridine(955/2504/2580) synthase activity"/>
    <property type="evidence" value="ECO:0007669"/>
    <property type="project" value="UniProtKB-EC"/>
</dbReference>
<keyword evidence="17" id="KW-1185">Reference proteome</keyword>
<dbReference type="Pfam" id="PF01479">
    <property type="entry name" value="S4"/>
    <property type="match status" value="1"/>
</dbReference>
<dbReference type="InterPro" id="IPR006225">
    <property type="entry name" value="PsdUridine_synth_RluC/D"/>
</dbReference>
<dbReference type="RefSeq" id="WP_064611546.1">
    <property type="nucleotide sequence ID" value="NZ_LXHB01000102.1"/>
</dbReference>
<keyword evidence="16" id="KW-0456">Lyase</keyword>
<dbReference type="InterPro" id="IPR050188">
    <property type="entry name" value="RluA_PseudoU_synthase"/>
</dbReference>
<dbReference type="GO" id="GO:0003723">
    <property type="term" value="F:RNA binding"/>
    <property type="evidence" value="ECO:0007669"/>
    <property type="project" value="UniProtKB-KW"/>
</dbReference>
<evidence type="ECO:0000256" key="4">
    <source>
        <dbReference type="ARBA" id="ARBA00012785"/>
    </source>
</evidence>
<dbReference type="NCBIfam" id="TIGR00005">
    <property type="entry name" value="rluA_subfam"/>
    <property type="match status" value="1"/>
</dbReference>
<evidence type="ECO:0000256" key="3">
    <source>
        <dbReference type="ARBA" id="ARBA00010876"/>
    </source>
</evidence>
<comment type="catalytic activity">
    <reaction evidence="1">
        <text>uridine(955/2504/2580) in 23S rRNA = pseudouridine(955/2504/2580) in 23S rRNA</text>
        <dbReference type="Rhea" id="RHEA:42528"/>
        <dbReference type="Rhea" id="RHEA-COMP:10099"/>
        <dbReference type="Rhea" id="RHEA-COMP:10100"/>
        <dbReference type="ChEBI" id="CHEBI:65314"/>
        <dbReference type="ChEBI" id="CHEBI:65315"/>
        <dbReference type="EC" id="5.4.99.24"/>
    </reaction>
</comment>
<evidence type="ECO:0000256" key="12">
    <source>
        <dbReference type="PIRSR" id="PIRSR606225-1"/>
    </source>
</evidence>
<keyword evidence="8" id="KW-0413">Isomerase</keyword>
<dbReference type="SMART" id="SM00363">
    <property type="entry name" value="S4"/>
    <property type="match status" value="1"/>
</dbReference>
<keyword evidence="6" id="KW-0698">rRNA processing</keyword>
<name>A0A198UP03_MORCA</name>
<evidence type="ECO:0000256" key="10">
    <source>
        <dbReference type="ARBA" id="ARBA00031975"/>
    </source>
</evidence>
<dbReference type="EMBL" id="LXHC01000004">
    <property type="protein sequence ID" value="OAU98009.1"/>
    <property type="molecule type" value="Genomic_DNA"/>
</dbReference>
<dbReference type="Gene3D" id="3.10.290.10">
    <property type="entry name" value="RNA-binding S4 domain"/>
    <property type="match status" value="1"/>
</dbReference>
<dbReference type="InterPro" id="IPR002942">
    <property type="entry name" value="S4_RNA-bd"/>
</dbReference>
<dbReference type="Gene3D" id="3.30.2350.10">
    <property type="entry name" value="Pseudouridine synthase"/>
    <property type="match status" value="1"/>
</dbReference>
<keyword evidence="7 13" id="KW-0694">RNA-binding</keyword>
<dbReference type="PROSITE" id="PS50889">
    <property type="entry name" value="S4"/>
    <property type="match status" value="1"/>
</dbReference>
<reference evidence="16 17" key="1">
    <citation type="journal article" date="2016" name="Genome Biol. Evol.">
        <title>Comparative Genomic Analyses of the Moraxella catarrhalis Serosensitive and Seroresistant Lineages Demonstrate Their Independent Evolution.</title>
        <authorList>
            <person name="Earl J.P."/>
            <person name="de Vries S.P."/>
            <person name="Ahmed A."/>
            <person name="Powell E."/>
            <person name="Schultz M.P."/>
            <person name="Hermans P.W."/>
            <person name="Hill D.J."/>
            <person name="Zhou Z."/>
            <person name="Constantinidou C.I."/>
            <person name="Hu F.Z."/>
            <person name="Bootsma H.J."/>
            <person name="Ehrlich G.D."/>
        </authorList>
    </citation>
    <scope>NUCLEOTIDE SEQUENCE [LARGE SCALE GENOMIC DNA]</scope>
    <source>
        <strain evidence="16 17">Z7542</strain>
    </source>
</reference>
<evidence type="ECO:0000256" key="11">
    <source>
        <dbReference type="ARBA" id="ARBA00033053"/>
    </source>
</evidence>
<evidence type="ECO:0000256" key="8">
    <source>
        <dbReference type="ARBA" id="ARBA00023235"/>
    </source>
</evidence>
<dbReference type="InterPro" id="IPR006145">
    <property type="entry name" value="PsdUridine_synth_RsuA/RluA"/>
</dbReference>
<dbReference type="InterPro" id="IPR006224">
    <property type="entry name" value="PsdUridine_synth_RluA-like_CS"/>
</dbReference>
<dbReference type="InterPro" id="IPR020103">
    <property type="entry name" value="PsdUridine_synth_cat_dom_sf"/>
</dbReference>
<dbReference type="Proteomes" id="UP000078228">
    <property type="component" value="Unassembled WGS sequence"/>
</dbReference>
<dbReference type="PROSITE" id="PS01129">
    <property type="entry name" value="PSI_RLU"/>
    <property type="match status" value="1"/>
</dbReference>
<evidence type="ECO:0000313" key="16">
    <source>
        <dbReference type="EMBL" id="OAU98009.1"/>
    </source>
</evidence>
<organism evidence="16 17">
    <name type="scientific">Moraxella catarrhalis</name>
    <name type="common">Branhamella catarrhalis</name>
    <dbReference type="NCBI Taxonomy" id="480"/>
    <lineage>
        <taxon>Bacteria</taxon>
        <taxon>Pseudomonadati</taxon>
        <taxon>Pseudomonadota</taxon>
        <taxon>Gammaproteobacteria</taxon>
        <taxon>Moraxellales</taxon>
        <taxon>Moraxellaceae</taxon>
        <taxon>Moraxella</taxon>
    </lineage>
</organism>
<feature type="domain" description="RNA-binding S4" evidence="15">
    <location>
        <begin position="100"/>
        <end position="166"/>
    </location>
</feature>
<sequence>MINYTKTFAKRLLKNVKTMKNLQKMPKKQSSARDTSHHSAKNARPGTSGSHKRTSSRTTTKQGITDKKPAKKPAKQSADVAITNFDQVNFLTVTDNQDGQRVDNFLLARLKGLPRSHLYKLIRSDEIRINGKRCKAHDKLYAGDVVRIAPVRLSVREAPIISEQLAKGLLARIIFEDDGLMVLNKPHGMAVHGGSGESFGVIEAMRMATGKKYLELIHRIDKDTSGLLLIAKKRSTLKALQTQFRSKTIHKQYLCLVSGYVNADQMNIDKPLLRYTLANGERRVKVAHPNEQKGDERAKPSLTKIKTLAKFELSGHPVSLVLAMPVTGRTHQIRVHMAHIGHALLGDDKYQQNPSALAVGRLCLHAWQLELEKTDDADDQRPSRYIAPVPSDMTDMIPEDALKLIKSQ</sequence>
<evidence type="ECO:0000313" key="17">
    <source>
        <dbReference type="Proteomes" id="UP000078228"/>
    </source>
</evidence>
<dbReference type="SUPFAM" id="SSF55120">
    <property type="entry name" value="Pseudouridine synthase"/>
    <property type="match status" value="1"/>
</dbReference>
<evidence type="ECO:0000256" key="14">
    <source>
        <dbReference type="SAM" id="MobiDB-lite"/>
    </source>
</evidence>
<dbReference type="PANTHER" id="PTHR21600:SF92">
    <property type="entry name" value="RIBOSOMAL LARGE SUBUNIT PSEUDOURIDINE SYNTHASE C"/>
    <property type="match status" value="1"/>
</dbReference>
<dbReference type="PANTHER" id="PTHR21600">
    <property type="entry name" value="MITOCHONDRIAL RNA PSEUDOURIDINE SYNTHASE"/>
    <property type="match status" value="1"/>
</dbReference>
<comment type="function">
    <text evidence="2">Responsible for synthesis of pseudouridine from uracil at positions 955, 2504 and 2580 in 23S ribosomal RNA.</text>
</comment>
<feature type="region of interest" description="Disordered" evidence="14">
    <location>
        <begin position="16"/>
        <end position="78"/>
    </location>
</feature>
<dbReference type="GO" id="GO:0000455">
    <property type="term" value="P:enzyme-directed rRNA pseudouridine synthesis"/>
    <property type="evidence" value="ECO:0007669"/>
    <property type="project" value="UniProtKB-ARBA"/>
</dbReference>
<evidence type="ECO:0000256" key="9">
    <source>
        <dbReference type="ARBA" id="ARBA00030705"/>
    </source>
</evidence>
<feature type="active site" evidence="12">
    <location>
        <position position="221"/>
    </location>
</feature>
<evidence type="ECO:0000259" key="15">
    <source>
        <dbReference type="SMART" id="SM00363"/>
    </source>
</evidence>